<protein>
    <recommendedName>
        <fullName evidence="1">Vacuolar ATPase assembly protein VMA22</fullName>
    </recommendedName>
</protein>
<dbReference type="InterPro" id="IPR040357">
    <property type="entry name" value="Vma22/CCDC115"/>
</dbReference>
<dbReference type="PANTHER" id="PTHR31996">
    <property type="entry name" value="COILED-COIL DOMAIN-CONTAINING PROTEIN 115"/>
    <property type="match status" value="1"/>
</dbReference>
<dbReference type="EMBL" id="CAXLJL010000190">
    <property type="protein sequence ID" value="CAL5134298.1"/>
    <property type="molecule type" value="Genomic_DNA"/>
</dbReference>
<reference evidence="2" key="1">
    <citation type="submission" date="2024-06" db="EMBL/GenBank/DDBJ databases">
        <authorList>
            <person name="Liu X."/>
            <person name="Lenzi L."/>
            <person name="Haldenby T S."/>
            <person name="Uol C."/>
        </authorList>
    </citation>
    <scope>NUCLEOTIDE SEQUENCE</scope>
</reference>
<proteinExistence type="predicted"/>
<dbReference type="Proteomes" id="UP001497525">
    <property type="component" value="Unassembled WGS sequence"/>
</dbReference>
<evidence type="ECO:0000313" key="3">
    <source>
        <dbReference type="Proteomes" id="UP001497525"/>
    </source>
</evidence>
<dbReference type="PANTHER" id="PTHR31996:SF2">
    <property type="entry name" value="COILED-COIL DOMAIN-CONTAINING PROTEIN 115"/>
    <property type="match status" value="1"/>
</dbReference>
<gene>
    <name evidence="2" type="ORF">CDAUBV1_LOCUS7504</name>
</gene>
<comment type="caution">
    <text evidence="2">The sequence shown here is derived from an EMBL/GenBank/DDBJ whole genome shotgun (WGS) entry which is preliminary data.</text>
</comment>
<dbReference type="GO" id="GO:0051082">
    <property type="term" value="F:unfolded protein binding"/>
    <property type="evidence" value="ECO:0007669"/>
    <property type="project" value="TreeGrafter"/>
</dbReference>
<dbReference type="AlphaFoldDB" id="A0AAV2TD14"/>
<sequence length="192" mass="20859">MPMVASDAELDNLVVEHLSALSEVLDLTKHFENSLSSGRVLLAKTRHNTPGNGSSVSSTSYNLSEMSTRGAVTRVNVCQQVTSPSDEPLENNSTSAAQSVRMELVDGLSEINLHKDPSVDPVRWFAGVLVPTSLRQSQACFRRAIHLAVDLANRRAKLEFSSRRLGALIKARLADKTLSTKPSELATTTMLD</sequence>
<accession>A0AAV2TD14</accession>
<name>A0AAV2TD14_CALDB</name>
<organism evidence="2 3">
    <name type="scientific">Calicophoron daubneyi</name>
    <name type="common">Rumen fluke</name>
    <name type="synonym">Paramphistomum daubneyi</name>
    <dbReference type="NCBI Taxonomy" id="300641"/>
    <lineage>
        <taxon>Eukaryota</taxon>
        <taxon>Metazoa</taxon>
        <taxon>Spiralia</taxon>
        <taxon>Lophotrochozoa</taxon>
        <taxon>Platyhelminthes</taxon>
        <taxon>Trematoda</taxon>
        <taxon>Digenea</taxon>
        <taxon>Plagiorchiida</taxon>
        <taxon>Pronocephalata</taxon>
        <taxon>Paramphistomoidea</taxon>
        <taxon>Paramphistomidae</taxon>
        <taxon>Calicophoron</taxon>
    </lineage>
</organism>
<dbReference type="Pfam" id="PF21730">
    <property type="entry name" value="Vma22_CCDC115"/>
    <property type="match status" value="1"/>
</dbReference>
<dbReference type="GO" id="GO:0070072">
    <property type="term" value="P:vacuolar proton-transporting V-type ATPase complex assembly"/>
    <property type="evidence" value="ECO:0007669"/>
    <property type="project" value="InterPro"/>
</dbReference>
<evidence type="ECO:0000313" key="2">
    <source>
        <dbReference type="EMBL" id="CAL5134298.1"/>
    </source>
</evidence>
<evidence type="ECO:0000256" key="1">
    <source>
        <dbReference type="ARBA" id="ARBA00093634"/>
    </source>
</evidence>